<dbReference type="Gene3D" id="2.60.40.1120">
    <property type="entry name" value="Carboxypeptidase-like, regulatory domain"/>
    <property type="match status" value="2"/>
</dbReference>
<evidence type="ECO:0008006" key="5">
    <source>
        <dbReference type="Google" id="ProtNLM"/>
    </source>
</evidence>
<protein>
    <recommendedName>
        <fullName evidence="5">Fibronectin type-III domain-containing protein</fullName>
    </recommendedName>
</protein>
<keyword evidence="1" id="KW-0175">Coiled coil</keyword>
<dbReference type="SUPFAM" id="SSF49464">
    <property type="entry name" value="Carboxypeptidase regulatory domain-like"/>
    <property type="match status" value="2"/>
</dbReference>
<feature type="transmembrane region" description="Helical" evidence="3">
    <location>
        <begin position="903"/>
        <end position="920"/>
    </location>
</feature>
<accession>A0A7V3J9Q5</accession>
<dbReference type="Gene3D" id="3.30.1920.20">
    <property type="match status" value="1"/>
</dbReference>
<dbReference type="Pfam" id="PF13620">
    <property type="entry name" value="CarboxypepD_reg"/>
    <property type="match status" value="2"/>
</dbReference>
<feature type="transmembrane region" description="Helical" evidence="3">
    <location>
        <begin position="1049"/>
        <end position="1077"/>
    </location>
</feature>
<keyword evidence="3" id="KW-1133">Transmembrane helix</keyword>
<evidence type="ECO:0000256" key="3">
    <source>
        <dbReference type="SAM" id="Phobius"/>
    </source>
</evidence>
<keyword evidence="3" id="KW-0472">Membrane</keyword>
<dbReference type="InterPro" id="IPR008969">
    <property type="entry name" value="CarboxyPept-like_regulatory"/>
</dbReference>
<comment type="caution">
    <text evidence="4">The sequence shown here is derived from an EMBL/GenBank/DDBJ whole genome shotgun (WGS) entry which is preliminary data.</text>
</comment>
<evidence type="ECO:0000313" key="4">
    <source>
        <dbReference type="EMBL" id="HFZ08901.1"/>
    </source>
</evidence>
<organism evidence="4">
    <name type="scientific">candidate division CPR3 bacterium</name>
    <dbReference type="NCBI Taxonomy" id="2268181"/>
    <lineage>
        <taxon>Bacteria</taxon>
        <taxon>Bacteria division CPR3</taxon>
    </lineage>
</organism>
<sequence>MRDMEKDKRLKRKDSHSDFLLPKDKKTLKALAKNKQEYLREIEEIDNKIVLIQDSTKTLIPQFAPLHHFFRQKSKWYYNWHLKPNASKIHWSALVVYVVIFIVSAIYGMMGNPYKPIIAAGLSCTSVDDGSWSSPSTWSNCGGGVPGIDDNVTISSNTIVQLNGAVNIGNGNISISGILTTGSYTLTLNDMTINSGGTLEAFASTINVSGSWSNSGTFNAGTSTVSFIGTTTGKTIKSGSSSFSTLVINGSGGEWTLVDNLSTGTLNVSAGTLKTGSLNLSVNQTATLSGGNLTGGTGTMLFGNLVVSHSLSTFVASRAVEISSGGTYTRSAGNADWLSNVSSLYLRGATQILPVDNYFNLRLGGSTSGITYTLGNGNTIINGDLAIDYSNNPTLVVGNQTLTVLGNISIGFLGSASGLISVTAGTIYVGGDWTKYDKAFVGFSPGTGTVILITNKTSTISGSTNFYNLTIDASSEAKTVRFAAGSTQTISGTLTLKGAPGKILTLARYGGVTGSRWNLSVPSSINVGGYLNVSDSAASRTITTGPASIDGGNNVNWQFNNNPPSTTATTNPSSPNGDNGYFIGNAPTIILSATETDGGTVSATYYRWGSSGNYSLYSTPIVAPEGLNTLYYYSVDNVGNTETVQTSNYKVDLTPPMDPILVLNNQTDGSDIYTHDRTVNVTISQDSEAAKWLLSETQMSRPNRDNSLFSNKPKSFTLSSGDGNKIVYLWVKDIAGNVNQKQVSATILLHTTPPTVPGRPIQRSPTNSRIVTFDWAESLDKSGLGLKGYQVYIGTSNGQADIIDGELAPSNSYTKEFSQDGTYYIQVAGLDNTGLLSQKSESGVAMVNTAALPKVSSKAPSNPLETLQKSPIAQKIAKTATPIVTATAALGLLPLIAQAIPQAFHVFASVFPMLFTAAVARRKRKPWGIVFDSLTGKPIDFAIVRAFEAETGQLVQTKVTDENGRFNLLLSRGNYYVKVSKPGFVFPARIPKLKATQLTTRFGPEADIYLGQAFTIKNDDTNINLNIPLDPILSGSSLKLKARLWFKNAFDWFLISLSYASFPLLIIGAFLAALATLITESNLNIFISAFYIVLLSVYLVARRIQKVKLGFVFDSKTGQPIPKAVISIFDKEYRGIKDVKVTDSHGHFSVLLQKGQYYLTVSAKGYRFPSKIAQGDYYFGKTINIKRPAFLNVSIPLDKD</sequence>
<feature type="region of interest" description="Disordered" evidence="2">
    <location>
        <begin position="560"/>
        <end position="579"/>
    </location>
</feature>
<dbReference type="AlphaFoldDB" id="A0A7V3J9Q5"/>
<evidence type="ECO:0000256" key="2">
    <source>
        <dbReference type="SAM" id="MobiDB-lite"/>
    </source>
</evidence>
<feature type="transmembrane region" description="Helical" evidence="3">
    <location>
        <begin position="89"/>
        <end position="110"/>
    </location>
</feature>
<keyword evidence="3" id="KW-0812">Transmembrane</keyword>
<dbReference type="NCBIfam" id="NF047446">
    <property type="entry name" value="barrel_OmpL47"/>
    <property type="match status" value="1"/>
</dbReference>
<proteinExistence type="predicted"/>
<dbReference type="EMBL" id="DTGG01000069">
    <property type="protein sequence ID" value="HFZ08901.1"/>
    <property type="molecule type" value="Genomic_DNA"/>
</dbReference>
<feature type="compositionally biased region" description="Low complexity" evidence="2">
    <location>
        <begin position="560"/>
        <end position="576"/>
    </location>
</feature>
<gene>
    <name evidence="4" type="ORF">ENV41_02070</name>
</gene>
<evidence type="ECO:0000256" key="1">
    <source>
        <dbReference type="SAM" id="Coils"/>
    </source>
</evidence>
<feature type="coiled-coil region" evidence="1">
    <location>
        <begin position="28"/>
        <end position="55"/>
    </location>
</feature>
<dbReference type="InterPro" id="IPR058094">
    <property type="entry name" value="Ig-like_OmpL47-like"/>
</dbReference>
<dbReference type="InterPro" id="IPR013783">
    <property type="entry name" value="Ig-like_fold"/>
</dbReference>
<reference evidence="4" key="1">
    <citation type="journal article" date="2020" name="mSystems">
        <title>Genome- and Community-Level Interaction Insights into Carbon Utilization and Element Cycling Functions of Hydrothermarchaeota in Hydrothermal Sediment.</title>
        <authorList>
            <person name="Zhou Z."/>
            <person name="Liu Y."/>
            <person name="Xu W."/>
            <person name="Pan J."/>
            <person name="Luo Z.H."/>
            <person name="Li M."/>
        </authorList>
    </citation>
    <scope>NUCLEOTIDE SEQUENCE [LARGE SCALE GENOMIC DNA]</scope>
    <source>
        <strain evidence="4">SpSt-757</strain>
    </source>
</reference>
<name>A0A7V3J9Q5_UNCC3</name>
<feature type="transmembrane region" description="Helical" evidence="3">
    <location>
        <begin position="1083"/>
        <end position="1101"/>
    </location>
</feature>
<dbReference type="Gene3D" id="2.60.40.10">
    <property type="entry name" value="Immunoglobulins"/>
    <property type="match status" value="1"/>
</dbReference>